<dbReference type="GeneTree" id="ENSGT00530000064699"/>
<organism evidence="2 3">
    <name type="scientific">Coturnix japonica</name>
    <name type="common">Japanese quail</name>
    <name type="synonym">Coturnix coturnix japonica</name>
    <dbReference type="NCBI Taxonomy" id="93934"/>
    <lineage>
        <taxon>Eukaryota</taxon>
        <taxon>Metazoa</taxon>
        <taxon>Chordata</taxon>
        <taxon>Craniata</taxon>
        <taxon>Vertebrata</taxon>
        <taxon>Euteleostomi</taxon>
        <taxon>Archelosauria</taxon>
        <taxon>Archosauria</taxon>
        <taxon>Dinosauria</taxon>
        <taxon>Saurischia</taxon>
        <taxon>Theropoda</taxon>
        <taxon>Coelurosauria</taxon>
        <taxon>Aves</taxon>
        <taxon>Neognathae</taxon>
        <taxon>Galloanserae</taxon>
        <taxon>Galliformes</taxon>
        <taxon>Phasianidae</taxon>
        <taxon>Perdicinae</taxon>
        <taxon>Coturnix</taxon>
    </lineage>
</organism>
<evidence type="ECO:0000313" key="3">
    <source>
        <dbReference type="Proteomes" id="UP000694412"/>
    </source>
</evidence>
<accession>A0A8C2T995</accession>
<evidence type="ECO:0000313" key="2">
    <source>
        <dbReference type="Ensembl" id="ENSCJPP00005009354.1"/>
    </source>
</evidence>
<reference evidence="2" key="1">
    <citation type="submission" date="2015-11" db="EMBL/GenBank/DDBJ databases">
        <authorList>
            <consortium name="International Coturnix japonica Genome Analysis Consortium"/>
            <person name="Warren W."/>
            <person name="Burt D.W."/>
            <person name="Antin P.B."/>
            <person name="Lanford R."/>
            <person name="Gros J."/>
            <person name="Wilson R.K."/>
        </authorList>
    </citation>
    <scope>NUCLEOTIDE SEQUENCE [LARGE SCALE GENOMIC DNA]</scope>
</reference>
<sequence>VRRENKREKQVAVLATAELPAKSVDLAAVNLTELVNGMLSTSLRGTRKLFSLLSITSYSSFAFHKVSVTIYNISSLKNVDPRKFPMHYCYCLNNVTNDLTDFTALLVDIIGNSTSYLTEIFKSTSILSVRQSNDSDCIYICVMTGQTGRNLSDFWEILEKSPVINYTFSSNTSSDLGFIGFSGCILGFIVSQHVILAGTLCLSAFPGTSTPLALKGKDSSNTRPPPWTKMLSVKASGFPSLYVDTSRPRGTAGAPPAAESTLVTSPALQPSPSEFSMEDQHLLNSIRVCPKVHPKTHIRDGVLDNLQSDLLWVTSKEIPVSQKWCPQAMLKDPYMTSPPVTIILQKINPCLMELCRFFQLCLCAGQRRHSIKDAMRYCVEYYSWFLKNATYVCERVKRVAYSHTLKQKCLKNICKSV</sequence>
<keyword evidence="3" id="KW-1185">Reference proteome</keyword>
<dbReference type="InterPro" id="IPR037643">
    <property type="entry name" value="HHLA1"/>
</dbReference>
<feature type="compositionally biased region" description="Low complexity" evidence="1">
    <location>
        <begin position="248"/>
        <end position="258"/>
    </location>
</feature>
<evidence type="ECO:0000256" key="1">
    <source>
        <dbReference type="SAM" id="MobiDB-lite"/>
    </source>
</evidence>
<reference evidence="2" key="3">
    <citation type="submission" date="2025-09" db="UniProtKB">
        <authorList>
            <consortium name="Ensembl"/>
        </authorList>
    </citation>
    <scope>IDENTIFICATION</scope>
</reference>
<gene>
    <name evidence="2" type="primary">HHLA1</name>
</gene>
<dbReference type="PANTHER" id="PTHR15299:SF3">
    <property type="entry name" value="HERV-H LTR-ASSOCIATING PROTEIN 1"/>
    <property type="match status" value="1"/>
</dbReference>
<feature type="region of interest" description="Disordered" evidence="1">
    <location>
        <begin position="246"/>
        <end position="265"/>
    </location>
</feature>
<protein>
    <submittedName>
        <fullName evidence="2">HHLA1 neighbor of OC90</fullName>
    </submittedName>
</protein>
<dbReference type="AlphaFoldDB" id="A0A8C2T995"/>
<dbReference type="Proteomes" id="UP000694412">
    <property type="component" value="Chromosome 2"/>
</dbReference>
<name>A0A8C2T995_COTJA</name>
<dbReference type="Ensembl" id="ENSCJPT00005013995.1">
    <property type="protein sequence ID" value="ENSCJPP00005009354.1"/>
    <property type="gene ID" value="ENSCJPG00005008230.1"/>
</dbReference>
<reference evidence="2" key="2">
    <citation type="submission" date="2025-08" db="UniProtKB">
        <authorList>
            <consortium name="Ensembl"/>
        </authorList>
    </citation>
    <scope>IDENTIFICATION</scope>
</reference>
<proteinExistence type="predicted"/>
<dbReference type="PANTHER" id="PTHR15299">
    <property type="entry name" value="HERV-H LTR-ASSOCIATING PROTEIN 1"/>
    <property type="match status" value="1"/>
</dbReference>